<dbReference type="AlphaFoldDB" id="A0ABD1E1D1"/>
<evidence type="ECO:0000313" key="2">
    <source>
        <dbReference type="EMBL" id="KAL1488161.1"/>
    </source>
</evidence>
<evidence type="ECO:0000256" key="1">
    <source>
        <dbReference type="SAM" id="MobiDB-lite"/>
    </source>
</evidence>
<feature type="compositionally biased region" description="Basic and acidic residues" evidence="1">
    <location>
        <begin position="23"/>
        <end position="37"/>
    </location>
</feature>
<feature type="compositionally biased region" description="Acidic residues" evidence="1">
    <location>
        <begin position="7"/>
        <end position="16"/>
    </location>
</feature>
<gene>
    <name evidence="2" type="ORF">ABEB36_015119</name>
</gene>
<evidence type="ECO:0000313" key="3">
    <source>
        <dbReference type="Proteomes" id="UP001566132"/>
    </source>
</evidence>
<protein>
    <submittedName>
        <fullName evidence="2">Uncharacterized protein</fullName>
    </submittedName>
</protein>
<comment type="caution">
    <text evidence="2">The sequence shown here is derived from an EMBL/GenBank/DDBJ whole genome shotgun (WGS) entry which is preliminary data.</text>
</comment>
<keyword evidence="3" id="KW-1185">Reference proteome</keyword>
<dbReference type="EMBL" id="JBDJPC010000015">
    <property type="protein sequence ID" value="KAL1488161.1"/>
    <property type="molecule type" value="Genomic_DNA"/>
</dbReference>
<organism evidence="2 3">
    <name type="scientific">Hypothenemus hampei</name>
    <name type="common">Coffee berry borer</name>
    <dbReference type="NCBI Taxonomy" id="57062"/>
    <lineage>
        <taxon>Eukaryota</taxon>
        <taxon>Metazoa</taxon>
        <taxon>Ecdysozoa</taxon>
        <taxon>Arthropoda</taxon>
        <taxon>Hexapoda</taxon>
        <taxon>Insecta</taxon>
        <taxon>Pterygota</taxon>
        <taxon>Neoptera</taxon>
        <taxon>Endopterygota</taxon>
        <taxon>Coleoptera</taxon>
        <taxon>Polyphaga</taxon>
        <taxon>Cucujiformia</taxon>
        <taxon>Curculionidae</taxon>
        <taxon>Scolytinae</taxon>
        <taxon>Hypothenemus</taxon>
    </lineage>
</organism>
<feature type="region of interest" description="Disordered" evidence="1">
    <location>
        <begin position="1"/>
        <end position="37"/>
    </location>
</feature>
<accession>A0ABD1E1D1</accession>
<reference evidence="2 3" key="1">
    <citation type="submission" date="2024-05" db="EMBL/GenBank/DDBJ databases">
        <title>Genetic variation in Jamaican populations of the coffee berry borer (Hypothenemus hampei).</title>
        <authorList>
            <person name="Errbii M."/>
            <person name="Myrie A."/>
        </authorList>
    </citation>
    <scope>NUCLEOTIDE SEQUENCE [LARGE SCALE GENOMIC DNA]</scope>
    <source>
        <strain evidence="2">JA-Hopewell-2020-01-JO</strain>
        <tissue evidence="2">Whole body</tissue>
    </source>
</reference>
<dbReference type="Proteomes" id="UP001566132">
    <property type="component" value="Unassembled WGS sequence"/>
</dbReference>
<sequence>MSAPDDPGGDESEDNDWNSIIEADTRSPDENAVKKSSREVSLYKNDAPGPYIVFLESSDVEDSRIGDYSHFKIARDLFQLKLENIKKYEVKGSNRLSVELNSAKSANEFCANKHLLSKGYLSYIPFNRLFCKGVIRGIPDFLLLTEISQAISSSFSVDSITRLNRSNIDPVSKEVTIYRSGPDTSPNPLDFPSFQRVKDKEILPMAPCLLNLRRVKTSMIGDLLLFENLWESARLHRWLETPLGKKPGTRTSHNDALLNPNGRTPRFYVFEEESQDSTSNIIINSDYAEGSETHYQPMSSRAPPPSQSSSTFQLNMLATLGPQILYSLKQTRRPKCLRELVIINTSKQARGQIDRTSPVKG</sequence>
<name>A0ABD1E1D1_HYPHA</name>
<proteinExistence type="predicted"/>